<evidence type="ECO:0000256" key="3">
    <source>
        <dbReference type="SAM" id="Phobius"/>
    </source>
</evidence>
<feature type="repeat" description="TPR" evidence="1">
    <location>
        <begin position="649"/>
        <end position="682"/>
    </location>
</feature>
<dbReference type="AlphaFoldDB" id="A0A2N1PSL7"/>
<accession>A0A2N1PSL7</accession>
<keyword evidence="1" id="KW-0802">TPR repeat</keyword>
<evidence type="ECO:0000313" key="4">
    <source>
        <dbReference type="EMBL" id="PKK91334.1"/>
    </source>
</evidence>
<feature type="transmembrane region" description="Helical" evidence="3">
    <location>
        <begin position="50"/>
        <end position="68"/>
    </location>
</feature>
<gene>
    <name evidence="4" type="ORF">CVV64_06080</name>
</gene>
<dbReference type="Pfam" id="PF13432">
    <property type="entry name" value="TPR_16"/>
    <property type="match status" value="1"/>
</dbReference>
<feature type="compositionally biased region" description="Low complexity" evidence="2">
    <location>
        <begin position="252"/>
        <end position="270"/>
    </location>
</feature>
<feature type="transmembrane region" description="Helical" evidence="3">
    <location>
        <begin position="225"/>
        <end position="241"/>
    </location>
</feature>
<protein>
    <submittedName>
        <fullName evidence="4">Uncharacterized protein</fullName>
    </submittedName>
</protein>
<dbReference type="SUPFAM" id="SSF48452">
    <property type="entry name" value="TPR-like"/>
    <property type="match status" value="2"/>
</dbReference>
<dbReference type="InterPro" id="IPR011990">
    <property type="entry name" value="TPR-like_helical_dom_sf"/>
</dbReference>
<feature type="transmembrane region" description="Helical" evidence="3">
    <location>
        <begin position="80"/>
        <end position="100"/>
    </location>
</feature>
<organism evidence="4 5">
    <name type="scientific">Candidatus Wallbacteria bacterium HGW-Wallbacteria-1</name>
    <dbReference type="NCBI Taxonomy" id="2013854"/>
    <lineage>
        <taxon>Bacteria</taxon>
        <taxon>Candidatus Walliibacteriota</taxon>
    </lineage>
</organism>
<reference evidence="4 5" key="1">
    <citation type="journal article" date="2017" name="ISME J.">
        <title>Potential for microbial H2 and metal transformations associated with novel bacteria and archaea in deep terrestrial subsurface sediments.</title>
        <authorList>
            <person name="Hernsdorf A.W."/>
            <person name="Amano Y."/>
            <person name="Miyakawa K."/>
            <person name="Ise K."/>
            <person name="Suzuki Y."/>
            <person name="Anantharaman K."/>
            <person name="Probst A."/>
            <person name="Burstein D."/>
            <person name="Thomas B.C."/>
            <person name="Banfield J.F."/>
        </authorList>
    </citation>
    <scope>NUCLEOTIDE SEQUENCE [LARGE SCALE GENOMIC DNA]</scope>
    <source>
        <strain evidence="4">HGW-Wallbacteria-1</strain>
    </source>
</reference>
<feature type="transmembrane region" description="Helical" evidence="3">
    <location>
        <begin position="21"/>
        <end position="38"/>
    </location>
</feature>
<name>A0A2N1PSL7_9BACT</name>
<keyword evidence="3" id="KW-1133">Transmembrane helix</keyword>
<feature type="transmembrane region" description="Helical" evidence="3">
    <location>
        <begin position="487"/>
        <end position="507"/>
    </location>
</feature>
<comment type="caution">
    <text evidence="4">The sequence shown here is derived from an EMBL/GenBank/DDBJ whole genome shotgun (WGS) entry which is preliminary data.</text>
</comment>
<feature type="transmembrane region" description="Helical" evidence="3">
    <location>
        <begin position="138"/>
        <end position="156"/>
    </location>
</feature>
<dbReference type="Gene3D" id="1.25.40.10">
    <property type="entry name" value="Tetratricopeptide repeat domain"/>
    <property type="match status" value="1"/>
</dbReference>
<dbReference type="InterPro" id="IPR019734">
    <property type="entry name" value="TPR_rpt"/>
</dbReference>
<dbReference type="Proteomes" id="UP000233256">
    <property type="component" value="Unassembled WGS sequence"/>
</dbReference>
<evidence type="ECO:0000313" key="5">
    <source>
        <dbReference type="Proteomes" id="UP000233256"/>
    </source>
</evidence>
<feature type="transmembrane region" description="Helical" evidence="3">
    <location>
        <begin position="203"/>
        <end position="219"/>
    </location>
</feature>
<feature type="region of interest" description="Disordered" evidence="2">
    <location>
        <begin position="249"/>
        <end position="270"/>
    </location>
</feature>
<keyword evidence="3" id="KW-0812">Transmembrane</keyword>
<dbReference type="PANTHER" id="PTHR37422">
    <property type="entry name" value="TEICHURONIC ACID BIOSYNTHESIS PROTEIN TUAE"/>
    <property type="match status" value="1"/>
</dbReference>
<proteinExistence type="predicted"/>
<feature type="transmembrane region" description="Helical" evidence="3">
    <location>
        <begin position="176"/>
        <end position="196"/>
    </location>
</feature>
<dbReference type="InterPro" id="IPR051533">
    <property type="entry name" value="WaaL-like"/>
</dbReference>
<feature type="transmembrane region" description="Helical" evidence="3">
    <location>
        <begin position="387"/>
        <end position="406"/>
    </location>
</feature>
<keyword evidence="3" id="KW-0472">Membrane</keyword>
<dbReference type="PROSITE" id="PS50005">
    <property type="entry name" value="TPR"/>
    <property type="match status" value="1"/>
</dbReference>
<sequence>MKTFADEIHVKSSGKDLCSDKGIAPFVLSFLLVAVPLAVDFSNREHFNTLKETILVASVAGMVFFNLLKRGDFGITLPRSIALPGMSMILWSVVSSAAGINPAMGTGSLIFLLFSFGLIAIARCAFRDGLKLRELLPPLEVGLVIILIYAVFQSMGHDIAFWKSYEGKRKIFSTLGNPNFLASYLISVLPLMIAGASAGRRGIFRWVVVLTGYLMLFLTRSYGAVFAHGAAILAAGWMFSGKGGGSPATEMSSASPLTSLPESPLKPSSETFSETLSETLSEKFIRSVFSRFFLASCCAVVGLMILFLVIGQPAAQSDGVYSHLLTKFRIRAFLWVNSLNQIAMAPLKGTGPGTFSLAYLLGQKQVLEGILGKFDYQRAYVHAHCDILEYAVETGATGMIIIIWLIRAIYIRMRRSCRIHHQQSELRWAVISILGLSFHSMVSFPLRLPATCLVMTVLLGYVIAASESEDSLAECGKESDFKLSLPLRLVPVLLIMGLAVSQLAFLISQQRVSRAERIFAAGQWLSNPETVIGPARAALRIWPENSRAMALIGRVEMYRSNFRDAERWLEAALVHGTDVKVISDLGSVAFFLDDIQKAKVYFAFVAGLNYRPELHKLFFNMGQIELKSGNLLAALGNFGQAIHLKSDSREILFSMGEVYALLGNHLTAVEYYRDLLHLYPEDVRGHYNLALSMEALGRDDAAAFGYARCLALDPDFAQGALNLGVIHYRRGDFATAEELWNRVMKTSVDPDLKKRCLNNLRALKYR</sequence>
<dbReference type="EMBL" id="PGXC01000003">
    <property type="protein sequence ID" value="PKK91334.1"/>
    <property type="molecule type" value="Genomic_DNA"/>
</dbReference>
<feature type="transmembrane region" description="Helical" evidence="3">
    <location>
        <begin position="106"/>
        <end position="126"/>
    </location>
</feature>
<feature type="transmembrane region" description="Helical" evidence="3">
    <location>
        <begin position="292"/>
        <end position="315"/>
    </location>
</feature>
<dbReference type="PANTHER" id="PTHR37422:SF13">
    <property type="entry name" value="LIPOPOLYSACCHARIDE BIOSYNTHESIS PROTEIN PA4999-RELATED"/>
    <property type="match status" value="1"/>
</dbReference>
<feature type="transmembrane region" description="Helical" evidence="3">
    <location>
        <begin position="448"/>
        <end position="466"/>
    </location>
</feature>
<evidence type="ECO:0000256" key="2">
    <source>
        <dbReference type="SAM" id="MobiDB-lite"/>
    </source>
</evidence>
<dbReference type="SMART" id="SM00028">
    <property type="entry name" value="TPR"/>
    <property type="match status" value="5"/>
</dbReference>
<evidence type="ECO:0000256" key="1">
    <source>
        <dbReference type="PROSITE-ProRule" id="PRU00339"/>
    </source>
</evidence>